<gene>
    <name evidence="1" type="ORF">UFOVP450_206</name>
</gene>
<protein>
    <submittedName>
        <fullName evidence="1">Uncharacterized protein</fullName>
    </submittedName>
</protein>
<organism evidence="1">
    <name type="scientific">uncultured Caudovirales phage</name>
    <dbReference type="NCBI Taxonomy" id="2100421"/>
    <lineage>
        <taxon>Viruses</taxon>
        <taxon>Duplodnaviria</taxon>
        <taxon>Heunggongvirae</taxon>
        <taxon>Uroviricota</taxon>
        <taxon>Caudoviricetes</taxon>
        <taxon>Peduoviridae</taxon>
        <taxon>Maltschvirus</taxon>
        <taxon>Maltschvirus maltsch</taxon>
    </lineage>
</organism>
<reference evidence="1" key="1">
    <citation type="submission" date="2020-04" db="EMBL/GenBank/DDBJ databases">
        <authorList>
            <person name="Chiriac C."/>
            <person name="Salcher M."/>
            <person name="Ghai R."/>
            <person name="Kavagutti S V."/>
        </authorList>
    </citation>
    <scope>NUCLEOTIDE SEQUENCE</scope>
</reference>
<accession>A0A6J5MAE5</accession>
<name>A0A6J5MAE5_9CAUD</name>
<proteinExistence type="predicted"/>
<sequence>MNKQNFRKLVKEVYQEVLDEEKLKEGLLSWAGGVADNIVYSVINNYKNIRQSDIFKDPKIRSLAKDLKISQSDLENRVSDLLQRDRSFLRALATQRYIRR</sequence>
<dbReference type="EMBL" id="LR796421">
    <property type="protein sequence ID" value="CAB4143714.1"/>
    <property type="molecule type" value="Genomic_DNA"/>
</dbReference>
<evidence type="ECO:0000313" key="1">
    <source>
        <dbReference type="EMBL" id="CAB4143714.1"/>
    </source>
</evidence>